<dbReference type="EMBL" id="CAJNIZ010016391">
    <property type="protein sequence ID" value="CAE7385294.1"/>
    <property type="molecule type" value="Genomic_DNA"/>
</dbReference>
<sequence length="190" mass="21023">MASRTTSFVPRSPWTAGERLWDIHVPIPKLMTRNLAAIQMNESGVSNAGVLGLQKPKTIVDKVAFCKVYLRADRTEMVNRPAFGLSMFTGTLVALRKNLEARWTKRGAGIFHESLAAEFGQLADKYELYEINQILNMQDYPDDVLGRAAGLVVGGHWAMTLASTQQEGKYASAITEIPVAAREAKRTLLE</sequence>
<accession>A0A812Q9R2</accession>
<organism evidence="1 2">
    <name type="scientific">Symbiodinium pilosum</name>
    <name type="common">Dinoflagellate</name>
    <dbReference type="NCBI Taxonomy" id="2952"/>
    <lineage>
        <taxon>Eukaryota</taxon>
        <taxon>Sar</taxon>
        <taxon>Alveolata</taxon>
        <taxon>Dinophyceae</taxon>
        <taxon>Suessiales</taxon>
        <taxon>Symbiodiniaceae</taxon>
        <taxon>Symbiodinium</taxon>
    </lineage>
</organism>
<comment type="caution">
    <text evidence="1">The sequence shown here is derived from an EMBL/GenBank/DDBJ whole genome shotgun (WGS) entry which is preliminary data.</text>
</comment>
<feature type="non-terminal residue" evidence="1">
    <location>
        <position position="1"/>
    </location>
</feature>
<evidence type="ECO:0000313" key="1">
    <source>
        <dbReference type="EMBL" id="CAE7385294.1"/>
    </source>
</evidence>
<evidence type="ECO:0000313" key="2">
    <source>
        <dbReference type="Proteomes" id="UP000649617"/>
    </source>
</evidence>
<dbReference type="AlphaFoldDB" id="A0A812Q9R2"/>
<name>A0A812Q9R2_SYMPI</name>
<reference evidence="1" key="1">
    <citation type="submission" date="2021-02" db="EMBL/GenBank/DDBJ databases">
        <authorList>
            <person name="Dougan E. K."/>
            <person name="Rhodes N."/>
            <person name="Thang M."/>
            <person name="Chan C."/>
        </authorList>
    </citation>
    <scope>NUCLEOTIDE SEQUENCE</scope>
</reference>
<dbReference type="Proteomes" id="UP000649617">
    <property type="component" value="Unassembled WGS sequence"/>
</dbReference>
<gene>
    <name evidence="1" type="primary">FP1</name>
    <name evidence="1" type="ORF">SPIL2461_LOCUS9423</name>
</gene>
<keyword evidence="2" id="KW-1185">Reference proteome</keyword>
<protein>
    <submittedName>
        <fullName evidence="1">FP1 protein</fullName>
    </submittedName>
</protein>
<proteinExistence type="predicted"/>